<dbReference type="GO" id="GO:0022900">
    <property type="term" value="P:electron transport chain"/>
    <property type="evidence" value="ECO:0007669"/>
    <property type="project" value="InterPro"/>
</dbReference>
<sequence length="228" mass="25592">MTNNTKPSNNSERRTLFQHMFGSAYKLSAFILVCIVLLSSVYILTAPKIAHEHREAMLKTFNKIFPPSLYDNQPLEDTITISDPEQFKMLGSDHPVVIYRARKNNQPAGAIFQVVARNAYSGHITLLMAVFPDGKVSGIRVLQHRETPGLGDKIEEHKDNWILSFNGKRLNIPPKEHGDPIDDPRWAVKKDGGVFDQFTGATVTPRAVVAAIKKALLFVHQTGEEIYE</sequence>
<dbReference type="HAMAP" id="MF_00479">
    <property type="entry name" value="RsxG_RnfG"/>
    <property type="match status" value="1"/>
</dbReference>
<dbReference type="GO" id="GO:0005886">
    <property type="term" value="C:plasma membrane"/>
    <property type="evidence" value="ECO:0007669"/>
    <property type="project" value="InterPro"/>
</dbReference>
<evidence type="ECO:0000256" key="5">
    <source>
        <dbReference type="ARBA" id="ARBA00022982"/>
    </source>
</evidence>
<evidence type="ECO:0000259" key="7">
    <source>
        <dbReference type="SMART" id="SM00900"/>
    </source>
</evidence>
<dbReference type="GO" id="GO:0010181">
    <property type="term" value="F:FMN binding"/>
    <property type="evidence" value="ECO:0007669"/>
    <property type="project" value="InterPro"/>
</dbReference>
<evidence type="ECO:0000256" key="1">
    <source>
        <dbReference type="ARBA" id="ARBA00022448"/>
    </source>
</evidence>
<dbReference type="GO" id="GO:0009055">
    <property type="term" value="F:electron transfer activity"/>
    <property type="evidence" value="ECO:0007669"/>
    <property type="project" value="InterPro"/>
</dbReference>
<dbReference type="NCBIfam" id="TIGR01947">
    <property type="entry name" value="rnfG"/>
    <property type="match status" value="1"/>
</dbReference>
<keyword evidence="4" id="KW-0288">FMN</keyword>
<dbReference type="NCBIfam" id="NF002519">
    <property type="entry name" value="PRK01908.1"/>
    <property type="match status" value="1"/>
</dbReference>
<keyword evidence="6" id="KW-1133">Transmembrane helix</keyword>
<keyword evidence="3" id="KW-0285">Flavoprotein</keyword>
<evidence type="ECO:0000256" key="4">
    <source>
        <dbReference type="ARBA" id="ARBA00022643"/>
    </source>
</evidence>
<dbReference type="PIRSF" id="PIRSF006091">
    <property type="entry name" value="E_trnsport_RnfG"/>
    <property type="match status" value="1"/>
</dbReference>
<keyword evidence="6" id="KW-0812">Transmembrane</keyword>
<gene>
    <name evidence="8" type="ORF">MNBD_GAMMA03-70</name>
</gene>
<dbReference type="PANTHER" id="PTHR36118">
    <property type="entry name" value="ION-TRANSLOCATING OXIDOREDUCTASE COMPLEX SUBUNIT G"/>
    <property type="match status" value="1"/>
</dbReference>
<feature type="domain" description="FMN-binding" evidence="7">
    <location>
        <begin position="119"/>
        <end position="219"/>
    </location>
</feature>
<reference evidence="8" key="1">
    <citation type="submission" date="2018-06" db="EMBL/GenBank/DDBJ databases">
        <authorList>
            <person name="Zhirakovskaya E."/>
        </authorList>
    </citation>
    <scope>NUCLEOTIDE SEQUENCE</scope>
</reference>
<dbReference type="EMBL" id="UOFC01000054">
    <property type="protein sequence ID" value="VAW45328.1"/>
    <property type="molecule type" value="Genomic_DNA"/>
</dbReference>
<keyword evidence="6" id="KW-0472">Membrane</keyword>
<organism evidence="8">
    <name type="scientific">hydrothermal vent metagenome</name>
    <dbReference type="NCBI Taxonomy" id="652676"/>
    <lineage>
        <taxon>unclassified sequences</taxon>
        <taxon>metagenomes</taxon>
        <taxon>ecological metagenomes</taxon>
    </lineage>
</organism>
<dbReference type="AlphaFoldDB" id="A0A3B0VNX2"/>
<keyword evidence="2" id="KW-0597">Phosphoprotein</keyword>
<dbReference type="PANTHER" id="PTHR36118:SF1">
    <property type="entry name" value="ION-TRANSLOCATING OXIDOREDUCTASE COMPLEX SUBUNIT G"/>
    <property type="match status" value="1"/>
</dbReference>
<evidence type="ECO:0000256" key="6">
    <source>
        <dbReference type="SAM" id="Phobius"/>
    </source>
</evidence>
<protein>
    <submittedName>
        <fullName evidence="8">Electron transport complex protein RnfG</fullName>
    </submittedName>
</protein>
<proteinExistence type="inferred from homology"/>
<feature type="transmembrane region" description="Helical" evidence="6">
    <location>
        <begin position="24"/>
        <end position="44"/>
    </location>
</feature>
<dbReference type="Pfam" id="PF04205">
    <property type="entry name" value="FMN_bind"/>
    <property type="match status" value="1"/>
</dbReference>
<dbReference type="SMART" id="SM00900">
    <property type="entry name" value="FMN_bind"/>
    <property type="match status" value="1"/>
</dbReference>
<keyword evidence="5" id="KW-0249">Electron transport</keyword>
<name>A0A3B0VNX2_9ZZZZ</name>
<evidence type="ECO:0000256" key="3">
    <source>
        <dbReference type="ARBA" id="ARBA00022630"/>
    </source>
</evidence>
<evidence type="ECO:0000313" key="8">
    <source>
        <dbReference type="EMBL" id="VAW45328.1"/>
    </source>
</evidence>
<dbReference type="InterPro" id="IPR010209">
    <property type="entry name" value="Ion_transpt_RnfG/RsxG"/>
</dbReference>
<evidence type="ECO:0000256" key="2">
    <source>
        <dbReference type="ARBA" id="ARBA00022553"/>
    </source>
</evidence>
<dbReference type="InterPro" id="IPR007329">
    <property type="entry name" value="FMN-bd"/>
</dbReference>
<keyword evidence="1" id="KW-0813">Transport</keyword>
<accession>A0A3B0VNX2</accession>